<evidence type="ECO:0000313" key="2">
    <source>
        <dbReference type="EMBL" id="KIP01450.1"/>
    </source>
</evidence>
<evidence type="ECO:0000256" key="1">
    <source>
        <dbReference type="SAM" id="MobiDB-lite"/>
    </source>
</evidence>
<feature type="compositionally biased region" description="Pro residues" evidence="1">
    <location>
        <begin position="221"/>
        <end position="233"/>
    </location>
</feature>
<proteinExistence type="predicted"/>
<feature type="compositionally biased region" description="Pro residues" evidence="1">
    <location>
        <begin position="137"/>
        <end position="146"/>
    </location>
</feature>
<keyword evidence="3" id="KW-1185">Reference proteome</keyword>
<dbReference type="AlphaFoldDB" id="A0A0C3S1Q4"/>
<name>A0A0C3S1Q4_PHLG1</name>
<evidence type="ECO:0000313" key="3">
    <source>
        <dbReference type="Proteomes" id="UP000053257"/>
    </source>
</evidence>
<dbReference type="Proteomes" id="UP000053257">
    <property type="component" value="Unassembled WGS sequence"/>
</dbReference>
<organism evidence="2 3">
    <name type="scientific">Phlebiopsis gigantea (strain 11061_1 CR5-6)</name>
    <name type="common">White-rot fungus</name>
    <name type="synonym">Peniophora gigantea</name>
    <dbReference type="NCBI Taxonomy" id="745531"/>
    <lineage>
        <taxon>Eukaryota</taxon>
        <taxon>Fungi</taxon>
        <taxon>Dikarya</taxon>
        <taxon>Basidiomycota</taxon>
        <taxon>Agaricomycotina</taxon>
        <taxon>Agaricomycetes</taxon>
        <taxon>Polyporales</taxon>
        <taxon>Phanerochaetaceae</taxon>
        <taxon>Phlebiopsis</taxon>
    </lineage>
</organism>
<sequence length="322" mass="36002">MESWKQCPQWRRPLSYSINHSGYNRRVRSATSRPTLSLVPPRSLLSSNPSLAGRRNIVSRHNRRCTILDPRCPTTTSHAENASQTFAHPGPRLIQQASKRPLHPLPRPLFSAAAGPPYVVSRHSRRPRPRLLLPIPTTSPPRPAPSPRWCAPAPARRRSLAGPRYVVSRHGRRSPLPRRARMHAHREATLRWPTIAKDALSVSHSRAFSHRHARSRQQRPLRPPSLVSPPLPKPCSRDGDTSCRGVLDARLSIIDIRTRSRARSSWQRDSGGALQNGTRREGGIGETVRVQELCAYGRQCSGALAVPAHVAQSARDARRRIS</sequence>
<feature type="region of interest" description="Disordered" evidence="1">
    <location>
        <begin position="203"/>
        <end position="241"/>
    </location>
</feature>
<dbReference type="EMBL" id="KN840789">
    <property type="protein sequence ID" value="KIP01450.1"/>
    <property type="molecule type" value="Genomic_DNA"/>
</dbReference>
<accession>A0A0C3S1Q4</accession>
<reference evidence="2 3" key="1">
    <citation type="journal article" date="2014" name="PLoS Genet.">
        <title>Analysis of the Phlebiopsis gigantea genome, transcriptome and secretome provides insight into its pioneer colonization strategies of wood.</title>
        <authorList>
            <person name="Hori C."/>
            <person name="Ishida T."/>
            <person name="Igarashi K."/>
            <person name="Samejima M."/>
            <person name="Suzuki H."/>
            <person name="Master E."/>
            <person name="Ferreira P."/>
            <person name="Ruiz-Duenas F.J."/>
            <person name="Held B."/>
            <person name="Canessa P."/>
            <person name="Larrondo L.F."/>
            <person name="Schmoll M."/>
            <person name="Druzhinina I.S."/>
            <person name="Kubicek C.P."/>
            <person name="Gaskell J.A."/>
            <person name="Kersten P."/>
            <person name="St John F."/>
            <person name="Glasner J."/>
            <person name="Sabat G."/>
            <person name="Splinter BonDurant S."/>
            <person name="Syed K."/>
            <person name="Yadav J."/>
            <person name="Mgbeahuruike A.C."/>
            <person name="Kovalchuk A."/>
            <person name="Asiegbu F.O."/>
            <person name="Lackner G."/>
            <person name="Hoffmeister D."/>
            <person name="Rencoret J."/>
            <person name="Gutierrez A."/>
            <person name="Sun H."/>
            <person name="Lindquist E."/>
            <person name="Barry K."/>
            <person name="Riley R."/>
            <person name="Grigoriev I.V."/>
            <person name="Henrissat B."/>
            <person name="Kues U."/>
            <person name="Berka R.M."/>
            <person name="Martinez A.T."/>
            <person name="Covert S.F."/>
            <person name="Blanchette R.A."/>
            <person name="Cullen D."/>
        </authorList>
    </citation>
    <scope>NUCLEOTIDE SEQUENCE [LARGE SCALE GENOMIC DNA]</scope>
    <source>
        <strain evidence="2 3">11061_1 CR5-6</strain>
    </source>
</reference>
<gene>
    <name evidence="2" type="ORF">PHLGIDRAFT_356055</name>
</gene>
<feature type="compositionally biased region" description="Basic residues" evidence="1">
    <location>
        <begin position="207"/>
        <end position="219"/>
    </location>
</feature>
<feature type="region of interest" description="Disordered" evidence="1">
    <location>
        <begin position="119"/>
        <end position="155"/>
    </location>
</feature>
<protein>
    <submittedName>
        <fullName evidence="2">Uncharacterized protein</fullName>
    </submittedName>
</protein>
<dbReference type="HOGENOM" id="CLU_863594_0_0_1"/>